<gene>
    <name evidence="1" type="ORF">EVG20_g4841</name>
</gene>
<dbReference type="EMBL" id="SEOQ01000264">
    <property type="protein sequence ID" value="TFY66243.1"/>
    <property type="molecule type" value="Genomic_DNA"/>
</dbReference>
<dbReference type="Proteomes" id="UP000298327">
    <property type="component" value="Unassembled WGS sequence"/>
</dbReference>
<sequence>MSVLRAAARARGAPLDNINMEPRMVAAASALIRTVPAPPEVPATTNLPGLPCNAAPWGARRASPGMTYAGGNRRWEAKDELKLERAALVIESRESRRCVGRWTCVGAMEARMTDVLGVLAEAARARRWRVRDVSGGDPGMASGERTLARSTRRVLHGRGGHRTVRARQARIPAYHCAEDPTHASHRGILERT</sequence>
<comment type="caution">
    <text evidence="1">The sequence shown here is derived from an EMBL/GenBank/DDBJ whole genome shotgun (WGS) entry which is preliminary data.</text>
</comment>
<protein>
    <submittedName>
        <fullName evidence="1">Uncharacterized protein</fullName>
    </submittedName>
</protein>
<reference evidence="1 2" key="1">
    <citation type="submission" date="2019-02" db="EMBL/GenBank/DDBJ databases">
        <title>Genome sequencing of the rare red list fungi Dentipellis fragilis.</title>
        <authorList>
            <person name="Buettner E."/>
            <person name="Kellner H."/>
        </authorList>
    </citation>
    <scope>NUCLEOTIDE SEQUENCE [LARGE SCALE GENOMIC DNA]</scope>
    <source>
        <strain evidence="1 2">DSM 105465</strain>
    </source>
</reference>
<organism evidence="1 2">
    <name type="scientific">Dentipellis fragilis</name>
    <dbReference type="NCBI Taxonomy" id="205917"/>
    <lineage>
        <taxon>Eukaryota</taxon>
        <taxon>Fungi</taxon>
        <taxon>Dikarya</taxon>
        <taxon>Basidiomycota</taxon>
        <taxon>Agaricomycotina</taxon>
        <taxon>Agaricomycetes</taxon>
        <taxon>Russulales</taxon>
        <taxon>Hericiaceae</taxon>
        <taxon>Dentipellis</taxon>
    </lineage>
</organism>
<keyword evidence="2" id="KW-1185">Reference proteome</keyword>
<proteinExistence type="predicted"/>
<accession>A0A4Y9YX71</accession>
<dbReference type="AlphaFoldDB" id="A0A4Y9YX71"/>
<name>A0A4Y9YX71_9AGAM</name>
<evidence type="ECO:0000313" key="2">
    <source>
        <dbReference type="Proteomes" id="UP000298327"/>
    </source>
</evidence>
<evidence type="ECO:0000313" key="1">
    <source>
        <dbReference type="EMBL" id="TFY66243.1"/>
    </source>
</evidence>